<evidence type="ECO:0000313" key="2">
    <source>
        <dbReference type="EMBL" id="SHI80715.1"/>
    </source>
</evidence>
<evidence type="ECO:0000313" key="3">
    <source>
        <dbReference type="Proteomes" id="UP000184231"/>
    </source>
</evidence>
<protein>
    <submittedName>
        <fullName evidence="2">Putative auto-transporter adhesin, head GIN domain</fullName>
    </submittedName>
</protein>
<dbReference type="RefSeq" id="WP_072763628.1">
    <property type="nucleotide sequence ID" value="NZ_FQYX01000006.1"/>
</dbReference>
<dbReference type="InterPro" id="IPR021255">
    <property type="entry name" value="DUF2807"/>
</dbReference>
<dbReference type="Proteomes" id="UP000184231">
    <property type="component" value="Unassembled WGS sequence"/>
</dbReference>
<reference evidence="2 3" key="1">
    <citation type="submission" date="2016-11" db="EMBL/GenBank/DDBJ databases">
        <authorList>
            <person name="Jaros S."/>
            <person name="Januszkiewicz K."/>
            <person name="Wedrychowicz H."/>
        </authorList>
    </citation>
    <scope>NUCLEOTIDE SEQUENCE [LARGE SCALE GENOMIC DNA]</scope>
    <source>
        <strain evidence="2 3">CGMCC 1.8863</strain>
    </source>
</reference>
<dbReference type="OrthoDB" id="942536at2"/>
<proteinExistence type="predicted"/>
<dbReference type="PROSITE" id="PS51257">
    <property type="entry name" value="PROKAR_LIPOPROTEIN"/>
    <property type="match status" value="1"/>
</dbReference>
<dbReference type="EMBL" id="FQYX01000006">
    <property type="protein sequence ID" value="SHI80715.1"/>
    <property type="molecule type" value="Genomic_DNA"/>
</dbReference>
<dbReference type="STRING" id="558155.SAMN04487911_10631"/>
<accession>A0A1M6E5M6</accession>
<dbReference type="Gene3D" id="2.160.20.120">
    <property type="match status" value="1"/>
</dbReference>
<dbReference type="AlphaFoldDB" id="A0A1M6E5M6"/>
<feature type="domain" description="Putative auto-transporter adhesin head GIN" evidence="1">
    <location>
        <begin position="46"/>
        <end position="225"/>
    </location>
</feature>
<sequence length="241" mass="25229">MTTLARILISLIIAILISSCGFDLNFGAGKKGNGIITEERRPVQENFTTVTASEGLNVFITQGSDFEILVEADENVLDLIGTDIKNGTLRIHAQENIGKATKKVFVMLPKITALETSSGANMRTKNTITAKNVKLSASSGSRLQIEQLMADDIKAGTSSGASITLGGEVNNLYTKASSGASIDAKNLLSNICQAEASSGANIQINVSSSLEADASSGGHISYTGKAQLTQRKTSSGSVSHF</sequence>
<gene>
    <name evidence="2" type="ORF">SAMN04487911_10631</name>
</gene>
<keyword evidence="3" id="KW-1185">Reference proteome</keyword>
<organism evidence="2 3">
    <name type="scientific">Arenibacter nanhaiticus</name>
    <dbReference type="NCBI Taxonomy" id="558155"/>
    <lineage>
        <taxon>Bacteria</taxon>
        <taxon>Pseudomonadati</taxon>
        <taxon>Bacteroidota</taxon>
        <taxon>Flavobacteriia</taxon>
        <taxon>Flavobacteriales</taxon>
        <taxon>Flavobacteriaceae</taxon>
        <taxon>Arenibacter</taxon>
    </lineage>
</organism>
<dbReference type="Pfam" id="PF10988">
    <property type="entry name" value="DUF2807"/>
    <property type="match status" value="1"/>
</dbReference>
<name>A0A1M6E5M6_9FLAO</name>
<evidence type="ECO:0000259" key="1">
    <source>
        <dbReference type="Pfam" id="PF10988"/>
    </source>
</evidence>